<reference evidence="2" key="1">
    <citation type="submission" date="2016-04" db="EMBL/GenBank/DDBJ databases">
        <authorList>
            <person name="Nguyen H.D."/>
            <person name="Samba Siva P."/>
            <person name="Cullis J."/>
            <person name="Levesque C.A."/>
            <person name="Hambleton S."/>
        </authorList>
    </citation>
    <scope>NUCLEOTIDE SEQUENCE</scope>
    <source>
        <strain evidence="2">DAOMC 236416</strain>
    </source>
</reference>
<evidence type="ECO:0000313" key="3">
    <source>
        <dbReference type="Proteomes" id="UP000077521"/>
    </source>
</evidence>
<name>A0A8T8SM50_9BASI</name>
<dbReference type="Proteomes" id="UP000077521">
    <property type="component" value="Unassembled WGS sequence"/>
</dbReference>
<accession>A0A8T8SM50</accession>
<evidence type="ECO:0000256" key="1">
    <source>
        <dbReference type="SAM" id="MobiDB-lite"/>
    </source>
</evidence>
<organism evidence="2 3">
    <name type="scientific">Tilletia indica</name>
    <dbReference type="NCBI Taxonomy" id="43049"/>
    <lineage>
        <taxon>Eukaryota</taxon>
        <taxon>Fungi</taxon>
        <taxon>Dikarya</taxon>
        <taxon>Basidiomycota</taxon>
        <taxon>Ustilaginomycotina</taxon>
        <taxon>Exobasidiomycetes</taxon>
        <taxon>Tilletiales</taxon>
        <taxon>Tilletiaceae</taxon>
        <taxon>Tilletia</taxon>
    </lineage>
</organism>
<dbReference type="EMBL" id="LWDF02000742">
    <property type="protein sequence ID" value="KAE8243822.1"/>
    <property type="molecule type" value="Genomic_DNA"/>
</dbReference>
<sequence>MSGNCSKSVARPTRPLGKISRWSTGAASLSLRERMEREVARKKKTDCTCEKKPTRQPDNSTDQVDVLDDSERGNTAADPIIID</sequence>
<keyword evidence="3" id="KW-1185">Reference proteome</keyword>
<protein>
    <submittedName>
        <fullName evidence="2">Uncharacterized protein</fullName>
    </submittedName>
</protein>
<proteinExistence type="predicted"/>
<feature type="compositionally biased region" description="Basic and acidic residues" evidence="1">
    <location>
        <begin position="31"/>
        <end position="55"/>
    </location>
</feature>
<dbReference type="AlphaFoldDB" id="A0A8T8SM50"/>
<gene>
    <name evidence="2" type="ORF">A4X13_0g6932</name>
</gene>
<comment type="caution">
    <text evidence="2">The sequence shown here is derived from an EMBL/GenBank/DDBJ whole genome shotgun (WGS) entry which is preliminary data.</text>
</comment>
<reference evidence="2" key="2">
    <citation type="journal article" date="2019" name="IMA Fungus">
        <title>Genome sequencing and comparison of five Tilletia species to identify candidate genes for the detection of regulated species infecting wheat.</title>
        <authorList>
            <person name="Nguyen H.D.T."/>
            <person name="Sultana T."/>
            <person name="Kesanakurti P."/>
            <person name="Hambleton S."/>
        </authorList>
    </citation>
    <scope>NUCLEOTIDE SEQUENCE</scope>
    <source>
        <strain evidence="2">DAOMC 236416</strain>
    </source>
</reference>
<feature type="region of interest" description="Disordered" evidence="1">
    <location>
        <begin position="1"/>
        <end position="83"/>
    </location>
</feature>
<evidence type="ECO:0000313" key="2">
    <source>
        <dbReference type="EMBL" id="KAE8243822.1"/>
    </source>
</evidence>